<protein>
    <recommendedName>
        <fullName evidence="4">HCP-like protein</fullName>
    </recommendedName>
</protein>
<dbReference type="AlphaFoldDB" id="A0A8H7SRA5"/>
<dbReference type="EMBL" id="JAEPRE010000045">
    <property type="protein sequence ID" value="KAG2234805.1"/>
    <property type="molecule type" value="Genomic_DNA"/>
</dbReference>
<dbReference type="InterPro" id="IPR006597">
    <property type="entry name" value="Sel1-like"/>
</dbReference>
<evidence type="ECO:0000256" key="1">
    <source>
        <dbReference type="ARBA" id="ARBA00038101"/>
    </source>
</evidence>
<dbReference type="PANTHER" id="PTHR11102">
    <property type="entry name" value="SEL-1-LIKE PROTEIN"/>
    <property type="match status" value="1"/>
</dbReference>
<name>A0A8H7SRA5_9FUNG</name>
<dbReference type="PANTHER" id="PTHR11102:SF147">
    <property type="entry name" value="SEL1L ADAPTOR SUBUNIT OF ERAD E3 UBIQUITIN LIGASE"/>
    <property type="match status" value="1"/>
</dbReference>
<reference evidence="2" key="1">
    <citation type="submission" date="2021-01" db="EMBL/GenBank/DDBJ databases">
        <title>Metabolic potential, ecology and presence of endohyphal bacteria is reflected in genomic diversity of Mucoromycotina.</title>
        <authorList>
            <person name="Muszewska A."/>
            <person name="Okrasinska A."/>
            <person name="Steczkiewicz K."/>
            <person name="Drgas O."/>
            <person name="Orlowska M."/>
            <person name="Perlinska-Lenart U."/>
            <person name="Aleksandrzak-Piekarczyk T."/>
            <person name="Szatraj K."/>
            <person name="Zielenkiewicz U."/>
            <person name="Pilsyk S."/>
            <person name="Malc E."/>
            <person name="Mieczkowski P."/>
            <person name="Kruszewska J.S."/>
            <person name="Biernat P."/>
            <person name="Pawlowska J."/>
        </authorList>
    </citation>
    <scope>NUCLEOTIDE SEQUENCE</scope>
    <source>
        <strain evidence="2">WA0000018081</strain>
    </source>
</reference>
<comment type="similarity">
    <text evidence="1">Belongs to the sel-1 family.</text>
</comment>
<organism evidence="2 3">
    <name type="scientific">Thamnidium elegans</name>
    <dbReference type="NCBI Taxonomy" id="101142"/>
    <lineage>
        <taxon>Eukaryota</taxon>
        <taxon>Fungi</taxon>
        <taxon>Fungi incertae sedis</taxon>
        <taxon>Mucoromycota</taxon>
        <taxon>Mucoromycotina</taxon>
        <taxon>Mucoromycetes</taxon>
        <taxon>Mucorales</taxon>
        <taxon>Mucorineae</taxon>
        <taxon>Mucoraceae</taxon>
        <taxon>Thamnidium</taxon>
    </lineage>
</organism>
<dbReference type="Gene3D" id="1.25.40.10">
    <property type="entry name" value="Tetratricopeptide repeat domain"/>
    <property type="match status" value="2"/>
</dbReference>
<dbReference type="GO" id="GO:0036503">
    <property type="term" value="P:ERAD pathway"/>
    <property type="evidence" value="ECO:0007669"/>
    <property type="project" value="TreeGrafter"/>
</dbReference>
<sequence length="392" mass="46275">MKITYNIYGYMHTSDKSLFRGIDFMNNGDYQNAIKYFEESAKYNNEYAQLLCASIYYMGFAVKRNPKRAIYLFKKTAIAWGNRVAQYYVGIMYRDGDGVKQNNESSIHWLTLSANHGWCDAQVNLGYMYQNGIYAKKDYNKALYYYKKALQMKKESTDEMYLFGNKEFKINYDSKELFLYQLSETINKMNGCPSPLHTAKSYDQQFPTKQKFYEINFWYTICKEQQHHVLVRSFIGELYFYGHGNFKKDHSKAKIWFEKAAKNGSANGQLFMGSLYQYQENYKQALVWYTMASKNGSQEALFKLAEYYYHIEKDYIKAKYYCELVLDRTEGHGQAYNMMGDIYSNGNQEIKLNNDKAIHYYSKAMDYGCHKGATRITLLCQKTKLGMFKRRK</sequence>
<dbReference type="InterPro" id="IPR019734">
    <property type="entry name" value="TPR_rpt"/>
</dbReference>
<dbReference type="SMART" id="SM00028">
    <property type="entry name" value="TPR"/>
    <property type="match status" value="3"/>
</dbReference>
<dbReference type="InterPro" id="IPR011990">
    <property type="entry name" value="TPR-like_helical_dom_sf"/>
</dbReference>
<gene>
    <name evidence="2" type="ORF">INT48_006722</name>
</gene>
<evidence type="ECO:0000313" key="3">
    <source>
        <dbReference type="Proteomes" id="UP000613177"/>
    </source>
</evidence>
<dbReference type="InterPro" id="IPR050767">
    <property type="entry name" value="Sel1_AlgK"/>
</dbReference>
<evidence type="ECO:0008006" key="4">
    <source>
        <dbReference type="Google" id="ProtNLM"/>
    </source>
</evidence>
<dbReference type="Pfam" id="PF08238">
    <property type="entry name" value="Sel1"/>
    <property type="match status" value="8"/>
</dbReference>
<keyword evidence="3" id="KW-1185">Reference proteome</keyword>
<evidence type="ECO:0000313" key="2">
    <source>
        <dbReference type="EMBL" id="KAG2234805.1"/>
    </source>
</evidence>
<dbReference type="Proteomes" id="UP000613177">
    <property type="component" value="Unassembled WGS sequence"/>
</dbReference>
<proteinExistence type="inferred from homology"/>
<comment type="caution">
    <text evidence="2">The sequence shown here is derived from an EMBL/GenBank/DDBJ whole genome shotgun (WGS) entry which is preliminary data.</text>
</comment>
<accession>A0A8H7SRA5</accession>
<dbReference type="GO" id="GO:0005789">
    <property type="term" value="C:endoplasmic reticulum membrane"/>
    <property type="evidence" value="ECO:0007669"/>
    <property type="project" value="TreeGrafter"/>
</dbReference>
<dbReference type="SMART" id="SM00671">
    <property type="entry name" value="SEL1"/>
    <property type="match status" value="8"/>
</dbReference>
<dbReference type="SUPFAM" id="SSF81901">
    <property type="entry name" value="HCP-like"/>
    <property type="match status" value="2"/>
</dbReference>